<dbReference type="KEGG" id="ifn:GM661_02670"/>
<evidence type="ECO:0000256" key="2">
    <source>
        <dbReference type="ARBA" id="ARBA00004413"/>
    </source>
</evidence>
<evidence type="ECO:0000313" key="14">
    <source>
        <dbReference type="Proteomes" id="UP000665020"/>
    </source>
</evidence>
<keyword evidence="13" id="KW-0966">Cell projection</keyword>
<dbReference type="GO" id="GO:0006935">
    <property type="term" value="P:chemotaxis"/>
    <property type="evidence" value="ECO:0007669"/>
    <property type="project" value="UniProtKB-KW"/>
</dbReference>
<dbReference type="Pfam" id="PF14841">
    <property type="entry name" value="FliG_M"/>
    <property type="match status" value="1"/>
</dbReference>
<dbReference type="InterPro" id="IPR000090">
    <property type="entry name" value="Flg_Motor_Flig"/>
</dbReference>
<feature type="domain" description="Flagellar motor switch protein FliG C-terminal" evidence="10">
    <location>
        <begin position="219"/>
        <end position="325"/>
    </location>
</feature>
<feature type="domain" description="Flagellar motor switch protein FliG N-terminal" evidence="12">
    <location>
        <begin position="6"/>
        <end position="108"/>
    </location>
</feature>
<proteinExistence type="inferred from homology"/>
<dbReference type="RefSeq" id="WP_125987955.1">
    <property type="nucleotide sequence ID" value="NZ_CP046640.1"/>
</dbReference>
<dbReference type="InterPro" id="IPR032779">
    <property type="entry name" value="FliG_M"/>
</dbReference>
<evidence type="ECO:0000256" key="3">
    <source>
        <dbReference type="ARBA" id="ARBA00010299"/>
    </source>
</evidence>
<dbReference type="GO" id="GO:0003774">
    <property type="term" value="F:cytoskeletal motor activity"/>
    <property type="evidence" value="ECO:0007669"/>
    <property type="project" value="InterPro"/>
</dbReference>
<evidence type="ECO:0000259" key="12">
    <source>
        <dbReference type="Pfam" id="PF14842"/>
    </source>
</evidence>
<evidence type="ECO:0000256" key="5">
    <source>
        <dbReference type="ARBA" id="ARBA00022475"/>
    </source>
</evidence>
<dbReference type="EMBL" id="CP046640">
    <property type="protein sequence ID" value="QTL96956.1"/>
    <property type="molecule type" value="Genomic_DNA"/>
</dbReference>
<evidence type="ECO:0000256" key="8">
    <source>
        <dbReference type="ARBA" id="ARBA00023136"/>
    </source>
</evidence>
<evidence type="ECO:0000256" key="7">
    <source>
        <dbReference type="ARBA" id="ARBA00022779"/>
    </source>
</evidence>
<evidence type="ECO:0000256" key="6">
    <source>
        <dbReference type="ARBA" id="ARBA00022500"/>
    </source>
</evidence>
<dbReference type="AlphaFoldDB" id="A0A8A7K5I2"/>
<accession>A0A8A7K5I2</accession>
<keyword evidence="8" id="KW-0472">Membrane</keyword>
<evidence type="ECO:0000313" key="13">
    <source>
        <dbReference type="EMBL" id="QTL96956.1"/>
    </source>
</evidence>
<keyword evidence="5" id="KW-1003">Cell membrane</keyword>
<protein>
    <recommendedName>
        <fullName evidence="4">Flagellar motor switch protein FliG</fullName>
    </recommendedName>
</protein>
<dbReference type="PIRSF" id="PIRSF003161">
    <property type="entry name" value="FliG"/>
    <property type="match status" value="1"/>
</dbReference>
<dbReference type="GO" id="GO:0071973">
    <property type="term" value="P:bacterial-type flagellum-dependent cell motility"/>
    <property type="evidence" value="ECO:0007669"/>
    <property type="project" value="InterPro"/>
</dbReference>
<dbReference type="InterPro" id="IPR011002">
    <property type="entry name" value="FliG_a-hlx"/>
</dbReference>
<organism evidence="13 14">
    <name type="scientific">Iocasia fonsfrigidae</name>
    <dbReference type="NCBI Taxonomy" id="2682810"/>
    <lineage>
        <taxon>Bacteria</taxon>
        <taxon>Bacillati</taxon>
        <taxon>Bacillota</taxon>
        <taxon>Clostridia</taxon>
        <taxon>Halanaerobiales</taxon>
        <taxon>Halanaerobiaceae</taxon>
        <taxon>Iocasia</taxon>
    </lineage>
</organism>
<evidence type="ECO:0000256" key="9">
    <source>
        <dbReference type="ARBA" id="ARBA00023143"/>
    </source>
</evidence>
<dbReference type="Proteomes" id="UP000665020">
    <property type="component" value="Chromosome"/>
</dbReference>
<dbReference type="Pfam" id="PF01706">
    <property type="entry name" value="FliG_C"/>
    <property type="match status" value="1"/>
</dbReference>
<evidence type="ECO:0000256" key="4">
    <source>
        <dbReference type="ARBA" id="ARBA00021870"/>
    </source>
</evidence>
<dbReference type="NCBIfam" id="TIGR00207">
    <property type="entry name" value="fliG"/>
    <property type="match status" value="1"/>
</dbReference>
<dbReference type="SUPFAM" id="SSF48029">
    <property type="entry name" value="FliG"/>
    <property type="match status" value="2"/>
</dbReference>
<dbReference type="PANTHER" id="PTHR30534">
    <property type="entry name" value="FLAGELLAR MOTOR SWITCH PROTEIN FLIG"/>
    <property type="match status" value="1"/>
</dbReference>
<comment type="subcellular location">
    <subcellularLocation>
        <location evidence="1">Bacterial flagellum basal body</location>
    </subcellularLocation>
    <subcellularLocation>
        <location evidence="2">Cell membrane</location>
        <topology evidence="2">Peripheral membrane protein</topology>
        <orientation evidence="2">Cytoplasmic side</orientation>
    </subcellularLocation>
</comment>
<dbReference type="FunFam" id="1.10.220.30:FF:000001">
    <property type="entry name" value="Flagellar motor switch protein FliG"/>
    <property type="match status" value="1"/>
</dbReference>
<gene>
    <name evidence="13" type="primary">fliG</name>
    <name evidence="13" type="ORF">GM661_02670</name>
</gene>
<evidence type="ECO:0000256" key="1">
    <source>
        <dbReference type="ARBA" id="ARBA00004117"/>
    </source>
</evidence>
<dbReference type="Gene3D" id="1.10.220.30">
    <property type="match status" value="3"/>
</dbReference>
<keyword evidence="7" id="KW-0283">Flagellar rotation</keyword>
<dbReference type="PRINTS" id="PR00954">
    <property type="entry name" value="FLGMOTORFLIG"/>
</dbReference>
<sequence>MNYKDLTGKQKAAILLVAMGPDVSASIFQHLSDEDIEELTLEIANLRPVESELKDQVLEEFFQICQAHDYINRGGIEYAREVLEKAVGEDRANSILERLTATLQVRPFDAIRKTDPSQLMNFIQGEHPQTIAMIMAYLQPEQSSSILAYLPQEIQAEVSRRIALMDRTSPDIVKEVETVLEHKLSSIVTNEYASAGGVESIVNILNFADRGTEKNILDHLEEKDPELAEEIRKRMFVFEDIILLADRAVQMVLRQVETHDVALSLKTASDDVGNKIYKNMSKRASEMLKEDIEYMGPVRLREVEDAQQRIVNVIRQLEDSGEIVIARGGEGEVIV</sequence>
<dbReference type="PANTHER" id="PTHR30534:SF0">
    <property type="entry name" value="FLAGELLAR MOTOR SWITCH PROTEIN FLIG"/>
    <property type="match status" value="1"/>
</dbReference>
<feature type="domain" description="Flagellar motor switch protein FliG middle" evidence="11">
    <location>
        <begin position="116"/>
        <end position="190"/>
    </location>
</feature>
<keyword evidence="14" id="KW-1185">Reference proteome</keyword>
<evidence type="ECO:0000259" key="11">
    <source>
        <dbReference type="Pfam" id="PF14841"/>
    </source>
</evidence>
<dbReference type="Pfam" id="PF14842">
    <property type="entry name" value="FliG_N"/>
    <property type="match status" value="1"/>
</dbReference>
<keyword evidence="13" id="KW-0282">Flagellum</keyword>
<dbReference type="InterPro" id="IPR023087">
    <property type="entry name" value="Flg_Motor_Flig_C"/>
</dbReference>
<reference evidence="13" key="1">
    <citation type="submission" date="2019-12" db="EMBL/GenBank/DDBJ databases">
        <authorList>
            <person name="zhang j."/>
            <person name="sun C.M."/>
        </authorList>
    </citation>
    <scope>NUCLEOTIDE SEQUENCE</scope>
    <source>
        <strain evidence="13">NS-1</strain>
    </source>
</reference>
<keyword evidence="13" id="KW-0969">Cilium</keyword>
<keyword evidence="6" id="KW-0145">Chemotaxis</keyword>
<name>A0A8A7K5I2_9FIRM</name>
<dbReference type="GO" id="GO:0005886">
    <property type="term" value="C:plasma membrane"/>
    <property type="evidence" value="ECO:0007669"/>
    <property type="project" value="UniProtKB-SubCell"/>
</dbReference>
<dbReference type="GO" id="GO:0009425">
    <property type="term" value="C:bacterial-type flagellum basal body"/>
    <property type="evidence" value="ECO:0007669"/>
    <property type="project" value="UniProtKB-SubCell"/>
</dbReference>
<dbReference type="InterPro" id="IPR028263">
    <property type="entry name" value="FliG_N"/>
</dbReference>
<keyword evidence="9" id="KW-0975">Bacterial flagellum</keyword>
<comment type="similarity">
    <text evidence="3">Belongs to the FliG family.</text>
</comment>
<evidence type="ECO:0000259" key="10">
    <source>
        <dbReference type="Pfam" id="PF01706"/>
    </source>
</evidence>